<protein>
    <submittedName>
        <fullName evidence="1">Uncharacterized protein</fullName>
    </submittedName>
</protein>
<dbReference type="PATRIC" id="fig|997874.3.peg.4155"/>
<dbReference type="Proteomes" id="UP000003741">
    <property type="component" value="Unassembled WGS sequence"/>
</dbReference>
<evidence type="ECO:0000313" key="2">
    <source>
        <dbReference type="Proteomes" id="UP000003741"/>
    </source>
</evidence>
<reference evidence="1 2" key="1">
    <citation type="submission" date="2012-02" db="EMBL/GenBank/DDBJ databases">
        <title>The Genome Sequence of Bacteroides cellulosilyticus CL02T12C19.</title>
        <authorList>
            <consortium name="The Broad Institute Genome Sequencing Platform"/>
            <person name="Earl A."/>
            <person name="Ward D."/>
            <person name="Feldgarden M."/>
            <person name="Gevers D."/>
            <person name="Zitomersky N.L."/>
            <person name="Coyne M.J."/>
            <person name="Comstock L.E."/>
            <person name="Young S.K."/>
            <person name="Zeng Q."/>
            <person name="Gargeya S."/>
            <person name="Fitzgerald M."/>
            <person name="Haas B."/>
            <person name="Abouelleil A."/>
            <person name="Alvarado L."/>
            <person name="Arachchi H.M."/>
            <person name="Berlin A."/>
            <person name="Chapman S.B."/>
            <person name="Gearin G."/>
            <person name="Goldberg J."/>
            <person name="Griggs A."/>
            <person name="Gujja S."/>
            <person name="Hansen M."/>
            <person name="Heiman D."/>
            <person name="Howarth C."/>
            <person name="Larimer J."/>
            <person name="Lui A."/>
            <person name="MacDonald P.J.P."/>
            <person name="McCowen C."/>
            <person name="Montmayeur A."/>
            <person name="Murphy C."/>
            <person name="Neiman D."/>
            <person name="Pearson M."/>
            <person name="Priest M."/>
            <person name="Roberts A."/>
            <person name="Saif S."/>
            <person name="Shea T."/>
            <person name="Sisk P."/>
            <person name="Stolte C."/>
            <person name="Sykes S."/>
            <person name="Wortman J."/>
            <person name="Nusbaum C."/>
            <person name="Birren B."/>
        </authorList>
    </citation>
    <scope>NUCLEOTIDE SEQUENCE [LARGE SCALE GENOMIC DNA]</scope>
    <source>
        <strain evidence="1 2">CL02T12C19</strain>
    </source>
</reference>
<dbReference type="HOGENOM" id="CLU_2803657_0_0_10"/>
<dbReference type="RefSeq" id="WP_007218235.1">
    <property type="nucleotide sequence ID" value="NZ_JH724088.1"/>
</dbReference>
<name>I9QBZ3_9BACE</name>
<evidence type="ECO:0000313" key="1">
    <source>
        <dbReference type="EMBL" id="EIY26866.1"/>
    </source>
</evidence>
<gene>
    <name evidence="1" type="ORF">HMPREF1062_04059</name>
</gene>
<proteinExistence type="predicted"/>
<comment type="caution">
    <text evidence="1">The sequence shown here is derived from an EMBL/GenBank/DDBJ whole genome shotgun (WGS) entry which is preliminary data.</text>
</comment>
<dbReference type="AlphaFoldDB" id="I9QBZ3"/>
<dbReference type="OrthoDB" id="9866112at2"/>
<keyword evidence="2" id="KW-1185">Reference proteome</keyword>
<dbReference type="EMBL" id="AGXG01000088">
    <property type="protein sequence ID" value="EIY26866.1"/>
    <property type="molecule type" value="Genomic_DNA"/>
</dbReference>
<accession>I9QBZ3</accession>
<organism evidence="1 2">
    <name type="scientific">Bacteroides cellulosilyticus CL02T12C19</name>
    <dbReference type="NCBI Taxonomy" id="997874"/>
    <lineage>
        <taxon>Bacteria</taxon>
        <taxon>Pseudomonadati</taxon>
        <taxon>Bacteroidota</taxon>
        <taxon>Bacteroidia</taxon>
        <taxon>Bacteroidales</taxon>
        <taxon>Bacteroidaceae</taxon>
        <taxon>Bacteroides</taxon>
    </lineage>
</organism>
<sequence>MKVTVEDIKKIPANGVLQVKLENNAACVSARNTVQYVKNVHPREDGKTYSVSTDWKTHTVTIKVVDP</sequence>